<dbReference type="OrthoDB" id="9801656at2"/>
<evidence type="ECO:0000313" key="2">
    <source>
        <dbReference type="EMBL" id="RDE19970.1"/>
    </source>
</evidence>
<evidence type="ECO:0000313" key="3">
    <source>
        <dbReference type="Proteomes" id="UP000253769"/>
    </source>
</evidence>
<keyword evidence="3" id="KW-1185">Reference proteome</keyword>
<dbReference type="Proteomes" id="UP000253769">
    <property type="component" value="Unassembled WGS sequence"/>
</dbReference>
<feature type="domain" description="N-acetyltransferase" evidence="1">
    <location>
        <begin position="9"/>
        <end position="168"/>
    </location>
</feature>
<dbReference type="PANTHER" id="PTHR43792:SF1">
    <property type="entry name" value="N-ACETYLTRANSFERASE DOMAIN-CONTAINING PROTEIN"/>
    <property type="match status" value="1"/>
</dbReference>
<dbReference type="PANTHER" id="PTHR43792">
    <property type="entry name" value="GNAT FAMILY, PUTATIVE (AFU_ORTHOLOGUE AFUA_3G00765)-RELATED-RELATED"/>
    <property type="match status" value="1"/>
</dbReference>
<dbReference type="InterPro" id="IPR000182">
    <property type="entry name" value="GNAT_dom"/>
</dbReference>
<keyword evidence="2" id="KW-0808">Transferase</keyword>
<reference evidence="2 3" key="1">
    <citation type="submission" date="2018-07" db="EMBL/GenBank/DDBJ databases">
        <title>Motiliproteus coralliicola sp. nov., a bacterium isolated from Coral.</title>
        <authorList>
            <person name="Wang G."/>
        </authorList>
    </citation>
    <scope>NUCLEOTIDE SEQUENCE [LARGE SCALE GENOMIC DNA]</scope>
    <source>
        <strain evidence="2 3">C34</strain>
    </source>
</reference>
<accession>A0A369WD63</accession>
<organism evidence="2 3">
    <name type="scientific">Motiliproteus coralliicola</name>
    <dbReference type="NCBI Taxonomy" id="2283196"/>
    <lineage>
        <taxon>Bacteria</taxon>
        <taxon>Pseudomonadati</taxon>
        <taxon>Pseudomonadota</taxon>
        <taxon>Gammaproteobacteria</taxon>
        <taxon>Oceanospirillales</taxon>
        <taxon>Oceanospirillaceae</taxon>
        <taxon>Motiliproteus</taxon>
    </lineage>
</organism>
<sequence>MIPIETQRLTIRPLTLTDLEPLCRILSDPQVMKHSIRGVCDEPATHRFILWCQTSYAEQGFGPSALIDKASGELVGFCGVGMERIAERDEINLGYRLAQCYWNRGLATEAARAVIDDAFRHFPVESIVAIIEPDHQASLRVAQKAGLHLDAKTDFHQRTVHLYRLTRQRWLQQNTASIRPTTPATD</sequence>
<dbReference type="GO" id="GO:0016747">
    <property type="term" value="F:acyltransferase activity, transferring groups other than amino-acyl groups"/>
    <property type="evidence" value="ECO:0007669"/>
    <property type="project" value="InterPro"/>
</dbReference>
<dbReference type="EMBL" id="QQOH01000003">
    <property type="protein sequence ID" value="RDE19970.1"/>
    <property type="molecule type" value="Genomic_DNA"/>
</dbReference>
<dbReference type="PROSITE" id="PS51186">
    <property type="entry name" value="GNAT"/>
    <property type="match status" value="1"/>
</dbReference>
<proteinExistence type="predicted"/>
<dbReference type="AlphaFoldDB" id="A0A369WD63"/>
<comment type="caution">
    <text evidence="2">The sequence shown here is derived from an EMBL/GenBank/DDBJ whole genome shotgun (WGS) entry which is preliminary data.</text>
</comment>
<dbReference type="SUPFAM" id="SSF55729">
    <property type="entry name" value="Acyl-CoA N-acyltransferases (Nat)"/>
    <property type="match status" value="1"/>
</dbReference>
<dbReference type="Pfam" id="PF13302">
    <property type="entry name" value="Acetyltransf_3"/>
    <property type="match status" value="1"/>
</dbReference>
<dbReference type="InterPro" id="IPR051531">
    <property type="entry name" value="N-acetyltransferase"/>
</dbReference>
<evidence type="ECO:0000259" key="1">
    <source>
        <dbReference type="PROSITE" id="PS51186"/>
    </source>
</evidence>
<name>A0A369WD63_9GAMM</name>
<gene>
    <name evidence="2" type="ORF">DV711_12455</name>
</gene>
<dbReference type="InterPro" id="IPR016181">
    <property type="entry name" value="Acyl_CoA_acyltransferase"/>
</dbReference>
<protein>
    <submittedName>
        <fullName evidence="2">N-acetyltransferase</fullName>
    </submittedName>
</protein>
<dbReference type="Gene3D" id="3.40.630.30">
    <property type="match status" value="1"/>
</dbReference>